<dbReference type="AlphaFoldDB" id="X6MPW0"/>
<dbReference type="OrthoDB" id="6361347at2759"/>
<dbReference type="PANTHER" id="PTHR37539">
    <property type="entry name" value="SECRETED PROTEIN-RELATED"/>
    <property type="match status" value="1"/>
</dbReference>
<name>X6MPW0_RETFI</name>
<gene>
    <name evidence="2" type="ORF">RFI_21654</name>
</gene>
<evidence type="ECO:0000259" key="1">
    <source>
        <dbReference type="Pfam" id="PF09995"/>
    </source>
</evidence>
<evidence type="ECO:0000313" key="2">
    <source>
        <dbReference type="EMBL" id="ETO15711.1"/>
    </source>
</evidence>
<proteinExistence type="predicted"/>
<dbReference type="Pfam" id="PF09995">
    <property type="entry name" value="MPAB_Lcp_cat"/>
    <property type="match status" value="1"/>
</dbReference>
<protein>
    <recommendedName>
        <fullName evidence="1">ER-bound oxygenase mpaB/mpaB'/Rubber oxygenase catalytic domain-containing protein</fullName>
    </recommendedName>
</protein>
<dbReference type="PANTHER" id="PTHR37539:SF1">
    <property type="entry name" value="ER-BOUND OXYGENASE MPAB_MPAB'_RUBBER OXYGENASE CATALYTIC DOMAIN-CONTAINING PROTEIN"/>
    <property type="match status" value="1"/>
</dbReference>
<keyword evidence="3" id="KW-1185">Reference proteome</keyword>
<dbReference type="Proteomes" id="UP000023152">
    <property type="component" value="Unassembled WGS sequence"/>
</dbReference>
<dbReference type="GO" id="GO:0016491">
    <property type="term" value="F:oxidoreductase activity"/>
    <property type="evidence" value="ECO:0007669"/>
    <property type="project" value="InterPro"/>
</dbReference>
<organism evidence="2 3">
    <name type="scientific">Reticulomyxa filosa</name>
    <dbReference type="NCBI Taxonomy" id="46433"/>
    <lineage>
        <taxon>Eukaryota</taxon>
        <taxon>Sar</taxon>
        <taxon>Rhizaria</taxon>
        <taxon>Retaria</taxon>
        <taxon>Foraminifera</taxon>
        <taxon>Monothalamids</taxon>
        <taxon>Reticulomyxidae</taxon>
        <taxon>Reticulomyxa</taxon>
    </lineage>
</organism>
<accession>X6MPW0</accession>
<reference evidence="2 3" key="1">
    <citation type="journal article" date="2013" name="Curr. Biol.">
        <title>The Genome of the Foraminiferan Reticulomyxa filosa.</title>
        <authorList>
            <person name="Glockner G."/>
            <person name="Hulsmann N."/>
            <person name="Schleicher M."/>
            <person name="Noegel A.A."/>
            <person name="Eichinger L."/>
            <person name="Gallinger C."/>
            <person name="Pawlowski J."/>
            <person name="Sierra R."/>
            <person name="Euteneuer U."/>
            <person name="Pillet L."/>
            <person name="Moustafa A."/>
            <person name="Platzer M."/>
            <person name="Groth M."/>
            <person name="Szafranski K."/>
            <person name="Schliwa M."/>
        </authorList>
    </citation>
    <scope>NUCLEOTIDE SEQUENCE [LARGE SCALE GENOMIC DNA]</scope>
</reference>
<dbReference type="InterPro" id="IPR037473">
    <property type="entry name" value="Lcp-like"/>
</dbReference>
<evidence type="ECO:0000313" key="3">
    <source>
        <dbReference type="Proteomes" id="UP000023152"/>
    </source>
</evidence>
<sequence length="275" mass="31266">MLYTFFLLSCFKNNDLCGSNINNLTLLGLVKWDESGPQHDLAIARDLCVDDSIFQDVECLHPRNNGWKSILRVRLLHAGVRHRLTHKKQQSSVGTNADDANHQAIINQCHLIATLLGFQFNPLINLLTVFGLPITFEEAQCYTHLWRYVGHVLGIKYPSGVRDALSDFDTSRAWMVKIYDKLIAPNDSSKLLASHVLQAIAYPLENAWPGKLMGINLNHLNSLFRAFLAEKYADEIGIGTQLRSNWWMELQVRTIIATFRLGHVYSYLFGLKKQA</sequence>
<comment type="caution">
    <text evidence="2">The sequence shown here is derived from an EMBL/GenBank/DDBJ whole genome shotgun (WGS) entry which is preliminary data.</text>
</comment>
<feature type="domain" description="ER-bound oxygenase mpaB/mpaB'/Rubber oxygenase catalytic" evidence="1">
    <location>
        <begin position="63"/>
        <end position="254"/>
    </location>
</feature>
<dbReference type="InterPro" id="IPR018713">
    <property type="entry name" value="MPAB/Lcp_cat_dom"/>
</dbReference>
<dbReference type="EMBL" id="ASPP01018869">
    <property type="protein sequence ID" value="ETO15711.1"/>
    <property type="molecule type" value="Genomic_DNA"/>
</dbReference>